<evidence type="ECO:0000313" key="3">
    <source>
        <dbReference type="Proteomes" id="UP000178577"/>
    </source>
</evidence>
<name>A0A1F5GCM8_9BACT</name>
<dbReference type="Proteomes" id="UP000178577">
    <property type="component" value="Unassembled WGS sequence"/>
</dbReference>
<protein>
    <submittedName>
        <fullName evidence="2">Uncharacterized protein</fullName>
    </submittedName>
</protein>
<evidence type="ECO:0000256" key="1">
    <source>
        <dbReference type="SAM" id="MobiDB-lite"/>
    </source>
</evidence>
<organism evidence="2 3">
    <name type="scientific">Candidatus Curtissbacteria bacterium RIFCSPHIGHO2_01_FULL_40_12</name>
    <dbReference type="NCBI Taxonomy" id="1797710"/>
    <lineage>
        <taxon>Bacteria</taxon>
        <taxon>Candidatus Curtissiibacteriota</taxon>
    </lineage>
</organism>
<feature type="region of interest" description="Disordered" evidence="1">
    <location>
        <begin position="1"/>
        <end position="33"/>
    </location>
</feature>
<proteinExistence type="predicted"/>
<evidence type="ECO:0000313" key="2">
    <source>
        <dbReference type="EMBL" id="OGD89567.1"/>
    </source>
</evidence>
<comment type="caution">
    <text evidence="2">The sequence shown here is derived from an EMBL/GenBank/DDBJ whole genome shotgun (WGS) entry which is preliminary data.</text>
</comment>
<accession>A0A1F5GCM8</accession>
<gene>
    <name evidence="2" type="ORF">A2693_02440</name>
</gene>
<reference evidence="2 3" key="1">
    <citation type="journal article" date="2016" name="Nat. Commun.">
        <title>Thousands of microbial genomes shed light on interconnected biogeochemical processes in an aquifer system.</title>
        <authorList>
            <person name="Anantharaman K."/>
            <person name="Brown C.T."/>
            <person name="Hug L.A."/>
            <person name="Sharon I."/>
            <person name="Castelle C.J."/>
            <person name="Probst A.J."/>
            <person name="Thomas B.C."/>
            <person name="Singh A."/>
            <person name="Wilkins M.J."/>
            <person name="Karaoz U."/>
            <person name="Brodie E.L."/>
            <person name="Williams K.H."/>
            <person name="Hubbard S.S."/>
            <person name="Banfield J.F."/>
        </authorList>
    </citation>
    <scope>NUCLEOTIDE SEQUENCE [LARGE SCALE GENOMIC DNA]</scope>
</reference>
<dbReference type="EMBL" id="MFAY01000005">
    <property type="protein sequence ID" value="OGD89567.1"/>
    <property type="molecule type" value="Genomic_DNA"/>
</dbReference>
<dbReference type="AlphaFoldDB" id="A0A1F5GCM8"/>
<sequence length="463" mass="53792">MATERARTPGPNQGPDSYMRPIEGDSRDPIPFYGLSETERKKAKEKLSKAIISDISALDFWVRQQTNGTDFRVDMYVAKPEEPIEPQPPEVIVPRLQEHRQEMQRIGLKNLPPEFTLVDLRLAALIAYEIELQKTRLGEPQTEYQDYFRSINGYPPRLIPEQALDDSMDQMFDALEKTGLRFTRTKPISVQVALRTYNMFNHLRTLQDIEAHYWRFARRYRFQLGILIGEDLNDVNYQVVWKSEDKFWKAWERIQLDGNELWMNEHPRHIGEYNNAVVEGYSVHEDPHFVQGEVLRREIRRRNLDPVAGIITIPGPDSFQLEGLAQTTADLGDLELTTDGRLGVTLYRSEKRALSNGLFYVASGASVEEVTETIRKYMPLKSIDEIRKLLREGTTKPFERAYLSVYGISDYELLQLQQKFGSGIRSFLLRNLYHNIRTRDQIMRGITLDLESLLGYDPYPRGK</sequence>